<sequence length="112" mass="13626">MEFGDVYSLILVILLFILTINFLMMKDLYATIQKKTMIPETKKIYFKDDEIEKRNLRDEIFYRYFNPYSCNSLTRYRAMLNCHYEINKLKGQEKKDMQAKIDSMVENHNQFQ</sequence>
<proteinExistence type="predicted"/>
<accession>A0ABM1ILY2</accession>
<dbReference type="GeneID" id="107068900"/>
<organism evidence="2 3">
    <name type="scientific">Polistes dominula</name>
    <name type="common">European paper wasp</name>
    <name type="synonym">Vespa dominula</name>
    <dbReference type="NCBI Taxonomy" id="743375"/>
    <lineage>
        <taxon>Eukaryota</taxon>
        <taxon>Metazoa</taxon>
        <taxon>Ecdysozoa</taxon>
        <taxon>Arthropoda</taxon>
        <taxon>Hexapoda</taxon>
        <taxon>Insecta</taxon>
        <taxon>Pterygota</taxon>
        <taxon>Neoptera</taxon>
        <taxon>Endopterygota</taxon>
        <taxon>Hymenoptera</taxon>
        <taxon>Apocrita</taxon>
        <taxon>Aculeata</taxon>
        <taxon>Vespoidea</taxon>
        <taxon>Vespidae</taxon>
        <taxon>Polistinae</taxon>
        <taxon>Polistini</taxon>
        <taxon>Polistes</taxon>
    </lineage>
</organism>
<name>A0ABM1ILY2_POLDO</name>
<reference evidence="3" key="1">
    <citation type="submission" date="2025-08" db="UniProtKB">
        <authorList>
            <consortium name="RefSeq"/>
        </authorList>
    </citation>
    <scope>IDENTIFICATION</scope>
    <source>
        <tissue evidence="3">Whole body</tissue>
    </source>
</reference>
<evidence type="ECO:0000313" key="2">
    <source>
        <dbReference type="Proteomes" id="UP000694924"/>
    </source>
</evidence>
<gene>
    <name evidence="3" type="primary">LOC107068900</name>
</gene>
<feature type="transmembrane region" description="Helical" evidence="1">
    <location>
        <begin position="6"/>
        <end position="25"/>
    </location>
</feature>
<dbReference type="Proteomes" id="UP000694924">
    <property type="component" value="Unplaced"/>
</dbReference>
<keyword evidence="1" id="KW-0472">Membrane</keyword>
<keyword evidence="1" id="KW-0812">Transmembrane</keyword>
<protein>
    <submittedName>
        <fullName evidence="3">Uncharacterized protein LOC107068900</fullName>
    </submittedName>
</protein>
<keyword evidence="1" id="KW-1133">Transmembrane helix</keyword>
<evidence type="ECO:0000313" key="3">
    <source>
        <dbReference type="RefSeq" id="XP_015181219.1"/>
    </source>
</evidence>
<keyword evidence="2" id="KW-1185">Reference proteome</keyword>
<evidence type="ECO:0000256" key="1">
    <source>
        <dbReference type="SAM" id="Phobius"/>
    </source>
</evidence>
<dbReference type="RefSeq" id="XP_015181219.1">
    <property type="nucleotide sequence ID" value="XM_015325733.1"/>
</dbReference>